<feature type="compositionally biased region" description="Low complexity" evidence="8">
    <location>
        <begin position="1739"/>
        <end position="1756"/>
    </location>
</feature>
<dbReference type="GO" id="GO:0008061">
    <property type="term" value="F:chitin binding"/>
    <property type="evidence" value="ECO:0007669"/>
    <property type="project" value="UniProtKB-KW"/>
</dbReference>
<dbReference type="Proteomes" id="UP000005408">
    <property type="component" value="Unassembled WGS sequence"/>
</dbReference>
<dbReference type="PROSITE" id="PS50940">
    <property type="entry name" value="CHIT_BIND_II"/>
    <property type="match status" value="4"/>
</dbReference>
<dbReference type="SMART" id="SM00636">
    <property type="entry name" value="Glyco_18"/>
    <property type="match status" value="5"/>
</dbReference>
<feature type="region of interest" description="Disordered" evidence="8">
    <location>
        <begin position="2326"/>
        <end position="2434"/>
    </location>
</feature>
<feature type="region of interest" description="Disordered" evidence="8">
    <location>
        <begin position="331"/>
        <end position="377"/>
    </location>
</feature>
<evidence type="ECO:0000256" key="5">
    <source>
        <dbReference type="ARBA" id="ARBA00023157"/>
    </source>
</evidence>
<dbReference type="Pfam" id="PF01607">
    <property type="entry name" value="CBM_14"/>
    <property type="match status" value="4"/>
</dbReference>
<feature type="compositionally biased region" description="Low complexity" evidence="8">
    <location>
        <begin position="2146"/>
        <end position="2162"/>
    </location>
</feature>
<dbReference type="FunFam" id="3.20.20.80:FF:000007">
    <property type="entry name" value="Acidic mammalian chitinase"/>
    <property type="match status" value="5"/>
</dbReference>
<feature type="domain" description="Chitin-binding type-2" evidence="9">
    <location>
        <begin position="489"/>
        <end position="544"/>
    </location>
</feature>
<evidence type="ECO:0000256" key="6">
    <source>
        <dbReference type="ARBA" id="ARBA00023295"/>
    </source>
</evidence>
<evidence type="ECO:0000259" key="10">
    <source>
        <dbReference type="PROSITE" id="PS51910"/>
    </source>
</evidence>
<dbReference type="GO" id="GO:0005975">
    <property type="term" value="P:carbohydrate metabolic process"/>
    <property type="evidence" value="ECO:0007669"/>
    <property type="project" value="InterPro"/>
</dbReference>
<evidence type="ECO:0000256" key="8">
    <source>
        <dbReference type="SAM" id="MobiDB-lite"/>
    </source>
</evidence>
<dbReference type="InterPro" id="IPR002557">
    <property type="entry name" value="Chitin-bd_dom"/>
</dbReference>
<keyword evidence="12" id="KW-1185">Reference proteome</keyword>
<reference evidence="11" key="1">
    <citation type="submission" date="2022-08" db="UniProtKB">
        <authorList>
            <consortium name="EnsemblMetazoa"/>
        </authorList>
    </citation>
    <scope>IDENTIFICATION</scope>
    <source>
        <strain evidence="11">05x7-T-G4-1.051#20</strain>
    </source>
</reference>
<feature type="compositionally biased region" description="Low complexity" evidence="8">
    <location>
        <begin position="1325"/>
        <end position="1341"/>
    </location>
</feature>
<dbReference type="InterPro" id="IPR001579">
    <property type="entry name" value="Glyco_hydro_18_chit_AS"/>
</dbReference>
<feature type="compositionally biased region" description="Low complexity" evidence="8">
    <location>
        <begin position="2242"/>
        <end position="2253"/>
    </location>
</feature>
<feature type="domain" description="Chitin-binding type-2" evidence="9">
    <location>
        <begin position="2435"/>
        <end position="2492"/>
    </location>
</feature>
<evidence type="ECO:0008006" key="13">
    <source>
        <dbReference type="Google" id="ProtNLM"/>
    </source>
</evidence>
<dbReference type="InterPro" id="IPR036508">
    <property type="entry name" value="Chitin-bd_dom_sf"/>
</dbReference>
<evidence type="ECO:0000256" key="1">
    <source>
        <dbReference type="ARBA" id="ARBA00009121"/>
    </source>
</evidence>
<evidence type="ECO:0000256" key="3">
    <source>
        <dbReference type="ARBA" id="ARBA00022729"/>
    </source>
</evidence>
<dbReference type="PANTHER" id="PTHR11177:SF317">
    <property type="entry name" value="CHITINASE 12-RELATED"/>
    <property type="match status" value="1"/>
</dbReference>
<feature type="region of interest" description="Disordered" evidence="8">
    <location>
        <begin position="2141"/>
        <end position="2268"/>
    </location>
</feature>
<dbReference type="EnsemblMetazoa" id="G3104.2">
    <property type="protein sequence ID" value="G3104.2:cds"/>
    <property type="gene ID" value="G3104"/>
</dbReference>
<feature type="compositionally biased region" description="Polar residues" evidence="8">
    <location>
        <begin position="1729"/>
        <end position="1738"/>
    </location>
</feature>
<dbReference type="PROSITE" id="PS51910">
    <property type="entry name" value="GH18_2"/>
    <property type="match status" value="5"/>
</dbReference>
<evidence type="ECO:0000313" key="11">
    <source>
        <dbReference type="EnsemblMetazoa" id="G3104.2:cds"/>
    </source>
</evidence>
<feature type="compositionally biased region" description="Polar residues" evidence="8">
    <location>
        <begin position="2257"/>
        <end position="2268"/>
    </location>
</feature>
<evidence type="ECO:0000256" key="4">
    <source>
        <dbReference type="ARBA" id="ARBA00022801"/>
    </source>
</evidence>
<accession>A0A8W8M0R0</accession>
<feature type="domain" description="GH18" evidence="10">
    <location>
        <begin position="1"/>
        <end position="329"/>
    </location>
</feature>
<feature type="compositionally biased region" description="Polar residues" evidence="8">
    <location>
        <begin position="1342"/>
        <end position="1352"/>
    </location>
</feature>
<sequence length="2495" mass="273302">MATIWHLSSGTTESTPWMKGMYERFTKLKQQNPSLKTLLAVGGWNMGSAPFTRMVATDAGRRDFATTSLQFLKKHGFDGLDIDWEYPANRGSPAGDRDRFTQLVKILHETLSPEGLMLTAAVPAGKTNIDTGYDVPAMSQYLDEINLMTYDLHGGGWEDKTGHNSPLKSHPSETGNETYLNVEWAVNYWLQKGAPAEKLNVGMPLYGRSFTLASSSNNGLSAPDRGNGGQAGRYTREAGFLAYYEICDMLKTGGTRHWIPEMEVPYVVKGDQWVGYDDPQSLKFKVDFVKSKGVGGVMVWALDLDDFSGSCGEGKYPLLRAINDELASGQVQQMTNAPTTAAPTTTTTQRPNHQTNHPNNHPTGAPTTTTTSSSIKTTHHIGSTHRFNCIGKTSGFYADPNSCTQYFICAGTQSFEVSCASGLLFNDATKFCDWPYNVRCNAQQIAHQTTTRAPVPTNPPQTTHAHGTQHMTTTTTQAPYIPNLGGDANSFCRNRADGHYRDPANCGMFYQCAMNLGFHEPCPPGTVFNEAIIACNNYRRVCYYTNWSQYRNGPAKFFPENVDPTLCTHLIYAFAKLNGNKLAAFEWNDESTPWMKGMYERFNKLKQTNPSLKTLLAVGGWNLGSAPFTRMVATDASRREFATTTVQFLKKNGFDGLDVDWEYPANRGSPPEDRDRYTQLLKVLHEAFAPEGLMLTTAVSAGKFTIDSAYDIPAISQYVDEINLMTYDMHGGSFDDKTGHNAPLKASPTATGNDTYLNDEWAVNYWLQKGAPAEKLNVGMPLYGRSFTLASPSNNGLSAPDRGNGGQAGRYTNEAGFLAYYEICDMLKTGGTRHWIPEMEVPYVVKRDQWVGYDDPESLKRKVNFAKSKGVGGVMVWALDLDDFSGSCGDGKYPLLRAINQELESPTIQQLTTASPANSPSAPGNNPQQQTTPPASSNAVAPLNSGNNYRRVCYYTNWSQYRNGPAKFFPENVDPNLCTHLIYAFAKLNGNKLAAFEWNDESTPWMKGMYERFNKLKQTNPSLKTLLAVGGWNLGSAPFTRMVATDASRREFATTTVQFLKKNGFDGLDVDWEYPANRGSPPEDRDRFTQLLKVLHEAFAPEGLMLTTAVSAGKFTIDSAYDIPAISQYVDEINLMAYDMHGGSFDDKTGHNAPLKASPTATGNDTYLNDEWAVNYWLQKGAPAEKLNVGMPLYGRTFTLASPSNNGLSAPDRGNGGQAGRYTNEAGFLAYYEICDMLKTGGTRHWIPEMEVPYVVKRDQWVGYDDPESLKRKVDFVKSKGVGGVMVWALDLDDFSGSCGDGKYPLLRAINQELAAPTTLQLSTGSPANSPSAPGNNPQQQTSPPASSNAVAPLNSGNNYRRVCYYTNWSQYRNGPAKFFPENVDPNLCTHLIYAFAKLNGNKLAAFEWNDESTPWMKGMYERFNNLKQQNPALKTLLAVGGWNLGSAPFTRMVATDASRREFATTTVQFLKKNGFDGLDVDWEYPANRGSPPEDRDRFTQLLKVLHEAFAPEGLILTTAVSAGKFTIDSAYDVPAISQYVDEINLMAYDMHGGSFDDKTGHNAPLKASSTATGNDTYLNDEWAVNYWLQKGAPAEKLNVGMPLYGRTFTLASPSNNGLSAPDRGNGGQAGRYTNEAGFLAYYEICEMLKTGGTRHWIPDMEVPYVVKRDQWVGYDDPESLKRKVDFAKSKGVGGVMVWALDLDDFSGSCGDGKYPLLRAINQELAAPTIQQPTNAQITGSPGNSPSTSGNNPQQQTSTPANSNSVAQQSCGGNTSKRRVCYYTNWAQYRTAPAKFFPENVDPSLCTHIIFAFAKLNGNRLAAYEWNDETTGSTKGMYERINDLKQQNPSLKTLLAVGGWKLGTSPFSNMVATDASRREFATTTVQFLKKNGFDGLDVDWEYPANRGSPAVDKDRFTQLLKVLHETFAPEGLLLTVAVAAGKSTIDSAYDIPGISKYVDGINMMAYDLHGAYETKTGPNAPLKGHPSETGADRYMNDEWAVNYWIQKGAPPEKINLGMPLYGRTFTLANPSNNGLFAPDSGNGGVAGRYTGESGILAYYEVCDMLKNGGVRHWIPEMEVPYLVKGNQWVSYDDIESLKRKVDFVNSKGLGGTMVWTLDLDDFTGSCGDGKYPLLRAINQELGPCSTPKTTNVPTTTAPTMTPSTPPTQTPTMAPSTTTTKGPQQQTTQPNNPPTMAPSTTTTQGPPKQTTHPNNPPTMAPSTTTTQGPPKPTTHPTNPPTMAPSTTTTSSPIKTTHHIGSTSRFDCTGKTSGFYADPNSCTDYFICAGTQSFEVSCANGLLFNKATSFCDYASNVQCNVQPQIQQTTNGPPLTKPPQTTHAHGTQHVTTTTTPAPSSTRSSTTIKIPMTTTTQPTTTTTTQPTTTTTQPTTTTTTQPTTTTTQPTTTTTKLTTTTTKATTTTTKASHSHISQDPNVFCQTHSDGHHRDPDDCGKFYLCANKGGFMESCNFGTVFNPTILNCDYPYNVDGCHNYTP</sequence>
<dbReference type="InterPro" id="IPR029070">
    <property type="entry name" value="Chitinase_insertion_sf"/>
</dbReference>
<feature type="domain" description="Chitin-binding type-2" evidence="9">
    <location>
        <begin position="2263"/>
        <end position="2319"/>
    </location>
</feature>
<feature type="region of interest" description="Disordered" evidence="8">
    <location>
        <begin position="912"/>
        <end position="943"/>
    </location>
</feature>
<protein>
    <recommendedName>
        <fullName evidence="13">Chitinase 3</fullName>
    </recommendedName>
</protein>
<feature type="region of interest" description="Disordered" evidence="8">
    <location>
        <begin position="449"/>
        <end position="468"/>
    </location>
</feature>
<dbReference type="SMART" id="SM00494">
    <property type="entry name" value="ChtBD2"/>
    <property type="match status" value="4"/>
</dbReference>
<organism evidence="11 12">
    <name type="scientific">Magallana gigas</name>
    <name type="common">Pacific oyster</name>
    <name type="synonym">Crassostrea gigas</name>
    <dbReference type="NCBI Taxonomy" id="29159"/>
    <lineage>
        <taxon>Eukaryota</taxon>
        <taxon>Metazoa</taxon>
        <taxon>Spiralia</taxon>
        <taxon>Lophotrochozoa</taxon>
        <taxon>Mollusca</taxon>
        <taxon>Bivalvia</taxon>
        <taxon>Autobranchia</taxon>
        <taxon>Pteriomorphia</taxon>
        <taxon>Ostreida</taxon>
        <taxon>Ostreoidea</taxon>
        <taxon>Ostreidae</taxon>
        <taxon>Magallana</taxon>
    </lineage>
</organism>
<dbReference type="Gene3D" id="3.10.50.10">
    <property type="match status" value="5"/>
</dbReference>
<evidence type="ECO:0000256" key="7">
    <source>
        <dbReference type="RuleBase" id="RU000489"/>
    </source>
</evidence>
<dbReference type="PROSITE" id="PS01095">
    <property type="entry name" value="GH18_1"/>
    <property type="match status" value="5"/>
</dbReference>
<dbReference type="GO" id="GO:0005576">
    <property type="term" value="C:extracellular region"/>
    <property type="evidence" value="ECO:0007669"/>
    <property type="project" value="InterPro"/>
</dbReference>
<keyword evidence="5" id="KW-1015">Disulfide bond</keyword>
<dbReference type="GO" id="GO:0004568">
    <property type="term" value="F:chitinase activity"/>
    <property type="evidence" value="ECO:0007669"/>
    <property type="project" value="TreeGrafter"/>
</dbReference>
<feature type="domain" description="GH18" evidence="10">
    <location>
        <begin position="949"/>
        <end position="1317"/>
    </location>
</feature>
<dbReference type="InterPro" id="IPR011583">
    <property type="entry name" value="Chitinase_II/V-like_cat"/>
</dbReference>
<dbReference type="InterPro" id="IPR001223">
    <property type="entry name" value="Glyco_hydro18_cat"/>
</dbReference>
<feature type="domain" description="Chitin-binding type-2" evidence="9">
    <location>
        <begin position="386"/>
        <end position="442"/>
    </location>
</feature>
<feature type="compositionally biased region" description="Low complexity" evidence="8">
    <location>
        <begin position="914"/>
        <end position="934"/>
    </location>
</feature>
<proteinExistence type="inferred from homology"/>
<evidence type="ECO:0000313" key="12">
    <source>
        <dbReference type="Proteomes" id="UP000005408"/>
    </source>
</evidence>
<dbReference type="Pfam" id="PF00704">
    <property type="entry name" value="Glyco_hydro_18"/>
    <property type="match status" value="5"/>
</dbReference>
<name>A0A8W8M0R0_MAGGI</name>
<comment type="similarity">
    <text evidence="1">Belongs to the glycosyl hydrolase 18 family. Chitinase class II subfamily.</text>
</comment>
<feature type="compositionally biased region" description="Polar residues" evidence="8">
    <location>
        <begin position="1757"/>
        <end position="1773"/>
    </location>
</feature>
<feature type="domain" description="GH18" evidence="10">
    <location>
        <begin position="538"/>
        <end position="906"/>
    </location>
</feature>
<dbReference type="SUPFAM" id="SSF54556">
    <property type="entry name" value="Chitinase insertion domain"/>
    <property type="match status" value="5"/>
</dbReference>
<dbReference type="GO" id="GO:0006032">
    <property type="term" value="P:chitin catabolic process"/>
    <property type="evidence" value="ECO:0007669"/>
    <property type="project" value="TreeGrafter"/>
</dbReference>
<feature type="compositionally biased region" description="Low complexity" evidence="8">
    <location>
        <begin position="333"/>
        <end position="376"/>
    </location>
</feature>
<feature type="compositionally biased region" description="Low complexity" evidence="8">
    <location>
        <begin position="2197"/>
        <end position="2212"/>
    </location>
</feature>
<feature type="region of interest" description="Disordered" evidence="8">
    <location>
        <begin position="1729"/>
        <end position="1773"/>
    </location>
</feature>
<dbReference type="PANTHER" id="PTHR11177">
    <property type="entry name" value="CHITINASE"/>
    <property type="match status" value="1"/>
</dbReference>
<evidence type="ECO:0000259" key="9">
    <source>
        <dbReference type="PROSITE" id="PS50940"/>
    </source>
</evidence>
<keyword evidence="4 7" id="KW-0378">Hydrolase</keyword>
<feature type="compositionally biased region" description="Low complexity" evidence="8">
    <location>
        <begin position="2169"/>
        <end position="2189"/>
    </location>
</feature>
<evidence type="ECO:0000256" key="2">
    <source>
        <dbReference type="ARBA" id="ARBA00022669"/>
    </source>
</evidence>
<dbReference type="InterPro" id="IPR017853">
    <property type="entry name" value="GH"/>
</dbReference>
<feature type="domain" description="GH18" evidence="10">
    <location>
        <begin position="1360"/>
        <end position="1728"/>
    </location>
</feature>
<feature type="domain" description="GH18" evidence="10">
    <location>
        <begin position="1777"/>
        <end position="2144"/>
    </location>
</feature>
<dbReference type="InterPro" id="IPR050314">
    <property type="entry name" value="Glycosyl_Hydrlase_18"/>
</dbReference>
<keyword evidence="6 7" id="KW-0326">Glycosidase</keyword>
<keyword evidence="2" id="KW-0147">Chitin-binding</keyword>
<feature type="compositionally biased region" description="Pro residues" evidence="8">
    <location>
        <begin position="2228"/>
        <end position="2241"/>
    </location>
</feature>
<dbReference type="FunFam" id="3.10.50.10:FF:000001">
    <property type="entry name" value="Chitinase 3-like 1"/>
    <property type="match status" value="5"/>
</dbReference>
<dbReference type="CDD" id="cd02872">
    <property type="entry name" value="GH18_chitolectin_chitotriosidase"/>
    <property type="match status" value="5"/>
</dbReference>
<keyword evidence="3" id="KW-0732">Signal</keyword>
<dbReference type="Gene3D" id="2.170.140.10">
    <property type="entry name" value="Chitin binding domain"/>
    <property type="match status" value="4"/>
</dbReference>
<dbReference type="Gene3D" id="3.20.20.80">
    <property type="entry name" value="Glycosidases"/>
    <property type="match status" value="5"/>
</dbReference>
<dbReference type="SUPFAM" id="SSF57625">
    <property type="entry name" value="Invertebrate chitin-binding proteins"/>
    <property type="match status" value="4"/>
</dbReference>
<feature type="region of interest" description="Disordered" evidence="8">
    <location>
        <begin position="1321"/>
        <end position="1352"/>
    </location>
</feature>
<feature type="compositionally biased region" description="Low complexity" evidence="8">
    <location>
        <begin position="2337"/>
        <end position="2424"/>
    </location>
</feature>
<dbReference type="SUPFAM" id="SSF51445">
    <property type="entry name" value="(Trans)glycosidases"/>
    <property type="match status" value="5"/>
</dbReference>